<keyword evidence="1" id="KW-0812">Transmembrane</keyword>
<accession>A0A2T4DTQ9</accession>
<dbReference type="AlphaFoldDB" id="A0A2T4DTQ9"/>
<gene>
    <name evidence="2" type="ORF">C9994_04000</name>
</gene>
<keyword evidence="1" id="KW-0472">Membrane</keyword>
<evidence type="ECO:0000313" key="2">
    <source>
        <dbReference type="EMBL" id="PTB97221.1"/>
    </source>
</evidence>
<reference evidence="2 3" key="1">
    <citation type="submission" date="2018-03" db="EMBL/GenBank/DDBJ databases">
        <title>Cross-interface Injection: A General Nanoliter Liquid Handling Method Applied to Single Cells Genome Amplification Automated Nanoliter Liquid Handling Applied to Single Cell Multiple Displacement Amplification.</title>
        <authorList>
            <person name="Yun J."/>
            <person name="Xu P."/>
            <person name="Xu J."/>
            <person name="Dai X."/>
            <person name="Wang Y."/>
            <person name="Zheng X."/>
            <person name="Cao C."/>
            <person name="Yi Q."/>
            <person name="Zhu Y."/>
            <person name="Wang L."/>
            <person name="Dong Z."/>
            <person name="Huang Y."/>
            <person name="Huang L."/>
            <person name="Du W."/>
        </authorList>
    </citation>
    <scope>NUCLEOTIDE SEQUENCE [LARGE SCALE GENOMIC DNA]</scope>
    <source>
        <strain evidence="2 3">Z-D1-2</strain>
    </source>
</reference>
<evidence type="ECO:0000256" key="1">
    <source>
        <dbReference type="SAM" id="Phobius"/>
    </source>
</evidence>
<organism evidence="2 3">
    <name type="scientific">Marivirga lumbricoides</name>
    <dbReference type="NCBI Taxonomy" id="1046115"/>
    <lineage>
        <taxon>Bacteria</taxon>
        <taxon>Pseudomonadati</taxon>
        <taxon>Bacteroidota</taxon>
        <taxon>Cytophagia</taxon>
        <taxon>Cytophagales</taxon>
        <taxon>Marivirgaceae</taxon>
        <taxon>Marivirga</taxon>
    </lineage>
</organism>
<dbReference type="Proteomes" id="UP000240608">
    <property type="component" value="Unassembled WGS sequence"/>
</dbReference>
<keyword evidence="1" id="KW-1133">Transmembrane helix</keyword>
<feature type="transmembrane region" description="Helical" evidence="1">
    <location>
        <begin position="20"/>
        <end position="38"/>
    </location>
</feature>
<evidence type="ECO:0000313" key="3">
    <source>
        <dbReference type="Proteomes" id="UP000240608"/>
    </source>
</evidence>
<dbReference type="EMBL" id="PYVU01000021">
    <property type="protein sequence ID" value="PTB97221.1"/>
    <property type="molecule type" value="Genomic_DNA"/>
</dbReference>
<feature type="transmembrane region" description="Helical" evidence="1">
    <location>
        <begin position="45"/>
        <end position="61"/>
    </location>
</feature>
<protein>
    <submittedName>
        <fullName evidence="2">Uncharacterized protein</fullName>
    </submittedName>
</protein>
<name>A0A2T4DTQ9_9BACT</name>
<comment type="caution">
    <text evidence="2">The sequence shown here is derived from an EMBL/GenBank/DDBJ whole genome shotgun (WGS) entry which is preliminary data.</text>
</comment>
<sequence>MLVIIFEEFLYRKIWVFEPILIAIIGIGSFFILLNSLMKKNWKNAIIISLSGLIAGTIYLPRTELLKSKPILKARLIDDLSSLSLTLREDKTFELVPETWMGTLEAFTGKYQIDGTRIIFLDEPYDNDFITDTVDIYNDKIILNGDINKPDTSFAQFFDIQLNLLKNPDNKR</sequence>
<proteinExistence type="predicted"/>